<comment type="pathway">
    <text evidence="2">Protein modification; protein sumoylation.</text>
</comment>
<evidence type="ECO:0000256" key="4">
    <source>
        <dbReference type="ARBA" id="ARBA00022679"/>
    </source>
</evidence>
<dbReference type="PROSITE" id="PS51044">
    <property type="entry name" value="ZF_SP_RING"/>
    <property type="match status" value="1"/>
</dbReference>
<feature type="domain" description="SP-RING-type" evidence="13">
    <location>
        <begin position="276"/>
        <end position="358"/>
    </location>
</feature>
<proteinExistence type="inferred from homology"/>
<evidence type="ECO:0000256" key="6">
    <source>
        <dbReference type="ARBA" id="ARBA00022771"/>
    </source>
</evidence>
<evidence type="ECO:0000256" key="3">
    <source>
        <dbReference type="ARBA" id="ARBA00008212"/>
    </source>
</evidence>
<keyword evidence="9" id="KW-0539">Nucleus</keyword>
<evidence type="ECO:0000256" key="12">
    <source>
        <dbReference type="SAM" id="MobiDB-lite"/>
    </source>
</evidence>
<comment type="subcellular location">
    <subcellularLocation>
        <location evidence="1">Nucleus</location>
    </subcellularLocation>
</comment>
<reference evidence="14 15" key="1">
    <citation type="journal article" date="2023" name="bioRxiv">
        <title>High-quality genome assemblies of four members of thePodospora anserinaspecies complex.</title>
        <authorList>
            <person name="Ament-Velasquez S.L."/>
            <person name="Vogan A.A."/>
            <person name="Wallerman O."/>
            <person name="Hartmann F."/>
            <person name="Gautier V."/>
            <person name="Silar P."/>
            <person name="Giraud T."/>
            <person name="Johannesson H."/>
        </authorList>
    </citation>
    <scope>NUCLEOTIDE SEQUENCE [LARGE SCALE GENOMIC DNA]</scope>
    <source>
        <strain evidence="14 15">CBS 411.78</strain>
    </source>
</reference>
<gene>
    <name evidence="14" type="ORF">QC763_406970</name>
</gene>
<keyword evidence="4" id="KW-0808">Transferase</keyword>
<evidence type="ECO:0000256" key="5">
    <source>
        <dbReference type="ARBA" id="ARBA00022723"/>
    </source>
</evidence>
<keyword evidence="6 10" id="KW-0863">Zinc-finger</keyword>
<evidence type="ECO:0000259" key="13">
    <source>
        <dbReference type="PROSITE" id="PS51044"/>
    </source>
</evidence>
<comment type="similarity">
    <text evidence="3">Belongs to the NSE2 family.</text>
</comment>
<dbReference type="Proteomes" id="UP001326199">
    <property type="component" value="Unassembled WGS sequence"/>
</dbReference>
<dbReference type="Pfam" id="PF11789">
    <property type="entry name" value="zf-Nse"/>
    <property type="match status" value="1"/>
</dbReference>
<evidence type="ECO:0000256" key="8">
    <source>
        <dbReference type="ARBA" id="ARBA00022833"/>
    </source>
</evidence>
<dbReference type="EMBL" id="JAFFHB010000005">
    <property type="protein sequence ID" value="KAK4666093.1"/>
    <property type="molecule type" value="Genomic_DNA"/>
</dbReference>
<dbReference type="InterPro" id="IPR013083">
    <property type="entry name" value="Znf_RING/FYVE/PHD"/>
</dbReference>
<dbReference type="RefSeq" id="XP_062766059.1">
    <property type="nucleotide sequence ID" value="XM_062912335.1"/>
</dbReference>
<dbReference type="GeneID" id="87932678"/>
<keyword evidence="5" id="KW-0479">Metal-binding</keyword>
<evidence type="ECO:0000256" key="11">
    <source>
        <dbReference type="SAM" id="Coils"/>
    </source>
</evidence>
<feature type="coiled-coil region" evidence="11">
    <location>
        <begin position="101"/>
        <end position="135"/>
    </location>
</feature>
<dbReference type="PANTHER" id="PTHR21330:SF1">
    <property type="entry name" value="E3 SUMO-PROTEIN LIGASE NSE2"/>
    <property type="match status" value="1"/>
</dbReference>
<dbReference type="PANTHER" id="PTHR21330">
    <property type="entry name" value="E3 SUMO-PROTEIN LIGASE NSE2"/>
    <property type="match status" value="1"/>
</dbReference>
<dbReference type="CDD" id="cd16651">
    <property type="entry name" value="SPL-RING_NSE2"/>
    <property type="match status" value="1"/>
</dbReference>
<evidence type="ECO:0000256" key="10">
    <source>
        <dbReference type="PROSITE-ProRule" id="PRU00452"/>
    </source>
</evidence>
<dbReference type="InterPro" id="IPR026846">
    <property type="entry name" value="Nse2(Mms21)"/>
</dbReference>
<organism evidence="14 15">
    <name type="scientific">Podospora pseudopauciseta</name>
    <dbReference type="NCBI Taxonomy" id="2093780"/>
    <lineage>
        <taxon>Eukaryota</taxon>
        <taxon>Fungi</taxon>
        <taxon>Dikarya</taxon>
        <taxon>Ascomycota</taxon>
        <taxon>Pezizomycotina</taxon>
        <taxon>Sordariomycetes</taxon>
        <taxon>Sordariomycetidae</taxon>
        <taxon>Sordariales</taxon>
        <taxon>Podosporaceae</taxon>
        <taxon>Podospora</taxon>
    </lineage>
</organism>
<feature type="region of interest" description="Disordered" evidence="12">
    <location>
        <begin position="357"/>
        <end position="389"/>
    </location>
</feature>
<evidence type="ECO:0000256" key="9">
    <source>
        <dbReference type="ARBA" id="ARBA00023242"/>
    </source>
</evidence>
<name>A0ABR0HDE9_9PEZI</name>
<comment type="caution">
    <text evidence="14">The sequence shown here is derived from an EMBL/GenBank/DDBJ whole genome shotgun (WGS) entry which is preliminary data.</text>
</comment>
<dbReference type="InterPro" id="IPR004181">
    <property type="entry name" value="Znf_MIZ"/>
</dbReference>
<evidence type="ECO:0000256" key="1">
    <source>
        <dbReference type="ARBA" id="ARBA00004123"/>
    </source>
</evidence>
<keyword evidence="11" id="KW-0175">Coiled coil</keyword>
<dbReference type="Gene3D" id="3.30.40.10">
    <property type="entry name" value="Zinc/RING finger domain, C3HC4 (zinc finger)"/>
    <property type="match status" value="1"/>
</dbReference>
<evidence type="ECO:0000256" key="2">
    <source>
        <dbReference type="ARBA" id="ARBA00004718"/>
    </source>
</evidence>
<keyword evidence="15" id="KW-1185">Reference proteome</keyword>
<evidence type="ECO:0000256" key="7">
    <source>
        <dbReference type="ARBA" id="ARBA00022786"/>
    </source>
</evidence>
<evidence type="ECO:0000313" key="14">
    <source>
        <dbReference type="EMBL" id="KAK4666093.1"/>
    </source>
</evidence>
<evidence type="ECO:0000313" key="15">
    <source>
        <dbReference type="Proteomes" id="UP001326199"/>
    </source>
</evidence>
<dbReference type="SUPFAM" id="SSF57850">
    <property type="entry name" value="RING/U-box"/>
    <property type="match status" value="1"/>
</dbReference>
<keyword evidence="7" id="KW-0833">Ubl conjugation pathway</keyword>
<keyword evidence="8" id="KW-0862">Zinc</keyword>
<sequence length="407" mass="46587">MPRLLQRSRPSEPAPATSVGSDDVSLPEYEPPAFPMNDENKSKLERLVAAQRNDSDARQYEKHLNECSKNLIKAVGSINDLLFQRRRQLARHVEKRRSEGVDDKSEAERELEEYVAELEATISTLTDKSEQALRRVIDCRAEFEDTKTVLESVVVTVKAQQPRPEPKPKKERRQQRRPANDDDDDDDGDDEEVDEAEDVPPVVGVIDALRTARKVKMIEYSRLSAYDKYAVHNDYIPFKRTWHDAMHPDNEIPLPDPSTWFDEDGNPVKNVADIQEDDDLVVEREIVDLKCPLSLQAFKTPFSNHKCKHTFEKDAIMSFIRSSGGKAQCPVPGCSKDLTITDLYPDEVMLRKMKRVAEASRRNADATSDVEEEEEEDDDPDASIVIGRTNNIKRERNNRRVEDIEED</sequence>
<feature type="region of interest" description="Disordered" evidence="12">
    <location>
        <begin position="157"/>
        <end position="200"/>
    </location>
</feature>
<accession>A0ABR0HDE9</accession>
<protein>
    <recommendedName>
        <fullName evidence="13">SP-RING-type domain-containing protein</fullName>
    </recommendedName>
</protein>
<feature type="compositionally biased region" description="Acidic residues" evidence="12">
    <location>
        <begin position="368"/>
        <end position="381"/>
    </location>
</feature>
<feature type="region of interest" description="Disordered" evidence="12">
    <location>
        <begin position="1"/>
        <end position="42"/>
    </location>
</feature>
<feature type="compositionally biased region" description="Acidic residues" evidence="12">
    <location>
        <begin position="181"/>
        <end position="198"/>
    </location>
</feature>